<keyword evidence="5" id="KW-1185">Reference proteome</keyword>
<protein>
    <recommendedName>
        <fullName evidence="3">Ig-like domain-containing protein</fullName>
    </recommendedName>
</protein>
<dbReference type="GO" id="GO:0004888">
    <property type="term" value="F:transmembrane signaling receptor activity"/>
    <property type="evidence" value="ECO:0007669"/>
    <property type="project" value="TreeGrafter"/>
</dbReference>
<evidence type="ECO:0000259" key="3">
    <source>
        <dbReference type="PROSITE" id="PS50835"/>
    </source>
</evidence>
<proteinExistence type="predicted"/>
<evidence type="ECO:0000256" key="2">
    <source>
        <dbReference type="ARBA" id="ARBA00023157"/>
    </source>
</evidence>
<dbReference type="Ensembl" id="ENSNMLT00000017565.1">
    <property type="protein sequence ID" value="ENSNMLP00000015627.1"/>
    <property type="gene ID" value="ENSNMLG00000010359.1"/>
</dbReference>
<dbReference type="Pfam" id="PF13895">
    <property type="entry name" value="Ig_2"/>
    <property type="match status" value="1"/>
</dbReference>
<dbReference type="InterPro" id="IPR007110">
    <property type="entry name" value="Ig-like_dom"/>
</dbReference>
<dbReference type="SMART" id="SM00409">
    <property type="entry name" value="IG"/>
    <property type="match status" value="1"/>
</dbReference>
<reference evidence="4" key="1">
    <citation type="submission" date="2025-08" db="UniProtKB">
        <authorList>
            <consortium name="Ensembl"/>
        </authorList>
    </citation>
    <scope>IDENTIFICATION</scope>
</reference>
<dbReference type="Proteomes" id="UP000694523">
    <property type="component" value="Unplaced"/>
</dbReference>
<dbReference type="GO" id="GO:0009897">
    <property type="term" value="C:external side of plasma membrane"/>
    <property type="evidence" value="ECO:0007669"/>
    <property type="project" value="TreeGrafter"/>
</dbReference>
<dbReference type="GO" id="GO:0007166">
    <property type="term" value="P:cell surface receptor signaling pathway"/>
    <property type="evidence" value="ECO:0007669"/>
    <property type="project" value="TreeGrafter"/>
</dbReference>
<reference evidence="4" key="2">
    <citation type="submission" date="2025-09" db="UniProtKB">
        <authorList>
            <consortium name="Ensembl"/>
        </authorList>
    </citation>
    <scope>IDENTIFICATION</scope>
</reference>
<dbReference type="InterPro" id="IPR003599">
    <property type="entry name" value="Ig_sub"/>
</dbReference>
<dbReference type="AlphaFoldDB" id="A0A8C6T328"/>
<dbReference type="GO" id="GO:0006955">
    <property type="term" value="P:immune response"/>
    <property type="evidence" value="ECO:0007669"/>
    <property type="project" value="TreeGrafter"/>
</dbReference>
<evidence type="ECO:0000256" key="1">
    <source>
        <dbReference type="ARBA" id="ARBA00022729"/>
    </source>
</evidence>
<name>A0A8C6T328_9GOBI</name>
<dbReference type="InterPro" id="IPR013783">
    <property type="entry name" value="Ig-like_fold"/>
</dbReference>
<keyword evidence="2" id="KW-1015">Disulfide bond</keyword>
<feature type="domain" description="Ig-like" evidence="3">
    <location>
        <begin position="3"/>
        <end position="91"/>
    </location>
</feature>
<dbReference type="SUPFAM" id="SSF48726">
    <property type="entry name" value="Immunoglobulin"/>
    <property type="match status" value="1"/>
</dbReference>
<dbReference type="PANTHER" id="PTHR11481:SF64">
    <property type="entry name" value="FC RECEPTOR-LIKE PROTEIN 4"/>
    <property type="match status" value="1"/>
</dbReference>
<dbReference type="PANTHER" id="PTHR11481">
    <property type="entry name" value="IMMUNOGLOBULIN FC RECEPTOR"/>
    <property type="match status" value="1"/>
</dbReference>
<evidence type="ECO:0000313" key="5">
    <source>
        <dbReference type="Proteomes" id="UP000694523"/>
    </source>
</evidence>
<sequence length="106" mass="11901">MGPIFCLAQQRCSRRNSVILLIPAQPVPEGRSVSLTCKLGQSAEFSSVRFYKDGQLIQEGSLRTYNFSALSKSDEGLYKCELQHSSNVVLTSPESWLSVRGEWTWD</sequence>
<evidence type="ECO:0000313" key="4">
    <source>
        <dbReference type="Ensembl" id="ENSNMLP00000015627.1"/>
    </source>
</evidence>
<accession>A0A8C6T328</accession>
<dbReference type="Gene3D" id="2.60.40.10">
    <property type="entry name" value="Immunoglobulins"/>
    <property type="match status" value="1"/>
</dbReference>
<keyword evidence="1" id="KW-0732">Signal</keyword>
<dbReference type="InterPro" id="IPR050488">
    <property type="entry name" value="Ig_Fc_receptor"/>
</dbReference>
<dbReference type="InterPro" id="IPR036179">
    <property type="entry name" value="Ig-like_dom_sf"/>
</dbReference>
<dbReference type="PROSITE" id="PS50835">
    <property type="entry name" value="IG_LIKE"/>
    <property type="match status" value="1"/>
</dbReference>
<organism evidence="4 5">
    <name type="scientific">Neogobius melanostomus</name>
    <name type="common">round goby</name>
    <dbReference type="NCBI Taxonomy" id="47308"/>
    <lineage>
        <taxon>Eukaryota</taxon>
        <taxon>Metazoa</taxon>
        <taxon>Chordata</taxon>
        <taxon>Craniata</taxon>
        <taxon>Vertebrata</taxon>
        <taxon>Euteleostomi</taxon>
        <taxon>Actinopterygii</taxon>
        <taxon>Neopterygii</taxon>
        <taxon>Teleostei</taxon>
        <taxon>Neoteleostei</taxon>
        <taxon>Acanthomorphata</taxon>
        <taxon>Gobiaria</taxon>
        <taxon>Gobiiformes</taxon>
        <taxon>Gobioidei</taxon>
        <taxon>Gobiidae</taxon>
        <taxon>Benthophilinae</taxon>
        <taxon>Neogobiini</taxon>
        <taxon>Neogobius</taxon>
    </lineage>
</organism>